<dbReference type="AlphaFoldDB" id="A0AA95HBZ4"/>
<evidence type="ECO:0000313" key="1">
    <source>
        <dbReference type="EMBL" id="WGZ92209.1"/>
    </source>
</evidence>
<dbReference type="KEGG" id="tdu:QJT80_06920"/>
<organism evidence="1">
    <name type="scientific">Candidatus Thiocaldithrix dubininis</name>
    <dbReference type="NCBI Taxonomy" id="3080823"/>
    <lineage>
        <taxon>Bacteria</taxon>
        <taxon>Pseudomonadati</taxon>
        <taxon>Pseudomonadota</taxon>
        <taxon>Gammaproteobacteria</taxon>
        <taxon>Thiotrichales</taxon>
        <taxon>Thiotrichaceae</taxon>
        <taxon>Candidatus Thiocaldithrix</taxon>
    </lineage>
</organism>
<dbReference type="NCBIfam" id="TIGR01888">
    <property type="entry name" value="cas_cmr3"/>
    <property type="match status" value="1"/>
</dbReference>
<dbReference type="Pfam" id="PF09700">
    <property type="entry name" value="Cas_Cmr3"/>
    <property type="match status" value="1"/>
</dbReference>
<dbReference type="InterPro" id="IPR019117">
    <property type="entry name" value="CRISPR-assoc_protein_Cmr3"/>
</dbReference>
<protein>
    <submittedName>
        <fullName evidence="1">Type III-B CRISPR module-associated protein Cmr3</fullName>
    </submittedName>
</protein>
<gene>
    <name evidence="1" type="primary">cmr3</name>
    <name evidence="1" type="ORF">QJT80_06920</name>
</gene>
<dbReference type="Gene3D" id="3.30.70.2940">
    <property type="match status" value="1"/>
</dbReference>
<reference evidence="1" key="2">
    <citation type="submission" date="2023-04" db="EMBL/GenBank/DDBJ databases">
        <authorList>
            <person name="Beletskiy A.V."/>
            <person name="Mardanov A.V."/>
            <person name="Ravin N.V."/>
        </authorList>
    </citation>
    <scope>NUCLEOTIDE SEQUENCE</scope>
    <source>
        <strain evidence="1">GKL-01</strain>
    </source>
</reference>
<sequence length="375" mass="42115">MKTLVFKPTDTWFFRESRPMEANNELQSVFPPPVRTLAGAVRSVIGEQMGVKWHLFKEKSTDPTCQKLRQVIGIGDDLGLLSLQGAWLMYQSERLYPTPLHLMEKDNAFIQLKLDIETTHCDLGEHVRLTRLADKDRGAASLENTWLPQAAMQNLLNGEPPQTDQLKRTKDLFVQESRLGIANHYQTRAVKKGALYQTRHIRPNSNTAVALDVKGLPTDFPTQTIIRLGAEGRTASVECQPKPTSNLKQPPIKGRKFALYLLTPLYRENTPANQPLPGFTQQTAANLTYWQGEINGVSLKLLGAVSGKMQREGGWDMAKHEPREVVNLTPAGSVFFCELAEGVNVDDLKELHLKQHGYMQQYGYGQLAVGVWNDQ</sequence>
<dbReference type="InterPro" id="IPR010165">
    <property type="entry name" value="CRISPR-Cmr3_IIIB"/>
</dbReference>
<dbReference type="EMBL" id="CP124755">
    <property type="protein sequence ID" value="WGZ92209.1"/>
    <property type="molecule type" value="Genomic_DNA"/>
</dbReference>
<proteinExistence type="predicted"/>
<name>A0AA95HBZ4_9GAMM</name>
<dbReference type="Proteomes" id="UP001300672">
    <property type="component" value="Chromosome"/>
</dbReference>
<accession>A0AA95HBZ4</accession>
<dbReference type="Gene3D" id="2.60.40.4350">
    <property type="match status" value="1"/>
</dbReference>
<reference evidence="1" key="1">
    <citation type="journal article" date="2023" name="Int. J. Mol. Sci.">
        <title>Metagenomics Revealed a New Genus 'Candidatus Thiocaldithrix dubininis' gen. nov., sp. nov. and a New Species 'Candidatus Thiothrix putei' sp. nov. in the Family Thiotrichaceae, Some Members of Which Have Traits of Both Na+- and H+-Motive Energetics.</title>
        <authorList>
            <person name="Ravin N.V."/>
            <person name="Muntyan M.S."/>
            <person name="Smolyakov D.D."/>
            <person name="Rudenko T.S."/>
            <person name="Beletsky A.V."/>
            <person name="Mardanov A.V."/>
            <person name="Grabovich M.Y."/>
        </authorList>
    </citation>
    <scope>NUCLEOTIDE SEQUENCE</scope>
    <source>
        <strain evidence="1">GKL-01</strain>
    </source>
</reference>